<proteinExistence type="predicted"/>
<dbReference type="AlphaFoldDB" id="A0AAD3E274"/>
<accession>A0AAD3E274</accession>
<feature type="compositionally biased region" description="Polar residues" evidence="1">
    <location>
        <begin position="237"/>
        <end position="248"/>
    </location>
</feature>
<gene>
    <name evidence="3" type="ORF">Agub_g14809</name>
</gene>
<evidence type="ECO:0000313" key="4">
    <source>
        <dbReference type="Proteomes" id="UP001054857"/>
    </source>
</evidence>
<feature type="region of interest" description="Disordered" evidence="1">
    <location>
        <begin position="192"/>
        <end position="275"/>
    </location>
</feature>
<dbReference type="PANTHER" id="PTHR21600:SF52">
    <property type="entry name" value="PSEUDOURIDINE SYNTHASE RSUA_RLUA-LIKE DOMAIN-CONTAINING PROTEIN"/>
    <property type="match status" value="1"/>
</dbReference>
<feature type="region of interest" description="Disordered" evidence="1">
    <location>
        <begin position="36"/>
        <end position="88"/>
    </location>
</feature>
<dbReference type="GO" id="GO:0009982">
    <property type="term" value="F:pseudouridine synthase activity"/>
    <property type="evidence" value="ECO:0007669"/>
    <property type="project" value="InterPro"/>
</dbReference>
<dbReference type="InterPro" id="IPR020103">
    <property type="entry name" value="PsdUridine_synth_cat_dom_sf"/>
</dbReference>
<feature type="compositionally biased region" description="Low complexity" evidence="1">
    <location>
        <begin position="208"/>
        <end position="218"/>
    </location>
</feature>
<dbReference type="SUPFAM" id="SSF55120">
    <property type="entry name" value="Pseudouridine synthase"/>
    <property type="match status" value="1"/>
</dbReference>
<dbReference type="Gene3D" id="3.30.2350.10">
    <property type="entry name" value="Pseudouridine synthase"/>
    <property type="match status" value="1"/>
</dbReference>
<feature type="compositionally biased region" description="Low complexity" evidence="1">
    <location>
        <begin position="42"/>
        <end position="54"/>
    </location>
</feature>
<feature type="compositionally biased region" description="Low complexity" evidence="1">
    <location>
        <begin position="255"/>
        <end position="271"/>
    </location>
</feature>
<evidence type="ECO:0000256" key="1">
    <source>
        <dbReference type="SAM" id="MobiDB-lite"/>
    </source>
</evidence>
<feature type="compositionally biased region" description="Gly residues" evidence="1">
    <location>
        <begin position="71"/>
        <end position="88"/>
    </location>
</feature>
<dbReference type="GO" id="GO:0003723">
    <property type="term" value="F:RNA binding"/>
    <property type="evidence" value="ECO:0007669"/>
    <property type="project" value="InterPro"/>
</dbReference>
<dbReference type="Pfam" id="PF00849">
    <property type="entry name" value="PseudoU_synth_2"/>
    <property type="match status" value="1"/>
</dbReference>
<feature type="non-terminal residue" evidence="3">
    <location>
        <position position="1"/>
    </location>
</feature>
<organism evidence="3 4">
    <name type="scientific">Astrephomene gubernaculifera</name>
    <dbReference type="NCBI Taxonomy" id="47775"/>
    <lineage>
        <taxon>Eukaryota</taxon>
        <taxon>Viridiplantae</taxon>
        <taxon>Chlorophyta</taxon>
        <taxon>core chlorophytes</taxon>
        <taxon>Chlorophyceae</taxon>
        <taxon>CS clade</taxon>
        <taxon>Chlamydomonadales</taxon>
        <taxon>Astrephomenaceae</taxon>
        <taxon>Astrephomene</taxon>
    </lineage>
</organism>
<dbReference type="PANTHER" id="PTHR21600">
    <property type="entry name" value="MITOCHONDRIAL RNA PSEUDOURIDINE SYNTHASE"/>
    <property type="match status" value="1"/>
</dbReference>
<evidence type="ECO:0000259" key="2">
    <source>
        <dbReference type="Pfam" id="PF00849"/>
    </source>
</evidence>
<keyword evidence="4" id="KW-1185">Reference proteome</keyword>
<reference evidence="3 4" key="1">
    <citation type="journal article" date="2021" name="Sci. Rep.">
        <title>Genome sequencing of the multicellular alga Astrephomene provides insights into convergent evolution of germ-soma differentiation.</title>
        <authorList>
            <person name="Yamashita S."/>
            <person name="Yamamoto K."/>
            <person name="Matsuzaki R."/>
            <person name="Suzuki S."/>
            <person name="Yamaguchi H."/>
            <person name="Hirooka S."/>
            <person name="Minakuchi Y."/>
            <person name="Miyagishima S."/>
            <person name="Kawachi M."/>
            <person name="Toyoda A."/>
            <person name="Nozaki H."/>
        </authorList>
    </citation>
    <scope>NUCLEOTIDE SEQUENCE [LARGE SCALE GENOMIC DNA]</scope>
    <source>
        <strain evidence="3 4">NIES-4017</strain>
    </source>
</reference>
<comment type="caution">
    <text evidence="3">The sequence shown here is derived from an EMBL/GenBank/DDBJ whole genome shotgun (WGS) entry which is preliminary data.</text>
</comment>
<evidence type="ECO:0000313" key="3">
    <source>
        <dbReference type="EMBL" id="GFR52274.1"/>
    </source>
</evidence>
<dbReference type="Proteomes" id="UP001054857">
    <property type="component" value="Unassembled WGS sequence"/>
</dbReference>
<feature type="domain" description="Pseudouridine synthase RsuA/RluA-like" evidence="2">
    <location>
        <begin position="105"/>
        <end position="362"/>
    </location>
</feature>
<dbReference type="InterPro" id="IPR006145">
    <property type="entry name" value="PsdUridine_synth_RsuA/RluA"/>
</dbReference>
<name>A0AAD3E274_9CHLO</name>
<dbReference type="GO" id="GO:0000455">
    <property type="term" value="P:enzyme-directed rRNA pseudouridine synthesis"/>
    <property type="evidence" value="ECO:0007669"/>
    <property type="project" value="TreeGrafter"/>
</dbReference>
<dbReference type="EMBL" id="BMAR01000060">
    <property type="protein sequence ID" value="GFR52274.1"/>
    <property type="molecule type" value="Genomic_DNA"/>
</dbReference>
<sequence length="372" mass="39513">SRHQTPRRLAADQPVHAGGYLRAHLHPKRFPAAYHDNYSGMDNSSRDSSNVGSSHMNSNDKGGAREDAASGGVGEGGGWEAGGGGGGRSGRSSWWLGRLLAVREDHVVVSKPPGVQVPPTVDNVRESLLACVEGALSLPPGSLLPAHRLDAGTEGVVVLARTPAFAAHFRQIMGEKAKHAVRKRYRCLVPRPPPATLLAGPQQEEDPLQPQQHQQLQAQPPPQQQPQPQQEGAHNTGCESSSSGNNDPCNDRNNSDTSGSSSSSSTPAGASCEPGELLWRGESAPLVHWVLEDQRAAGEMAHTVVVGAEQAGALRCELRLEQVERVRLSPPAAALWGAREAYEVTVDLVTGRTHQVRVQLAAEGLPLLGDHL</sequence>
<feature type="non-terminal residue" evidence="3">
    <location>
        <position position="372"/>
    </location>
</feature>
<protein>
    <recommendedName>
        <fullName evidence="2">Pseudouridine synthase RsuA/RluA-like domain-containing protein</fullName>
    </recommendedName>
</protein>
<dbReference type="InterPro" id="IPR050188">
    <property type="entry name" value="RluA_PseudoU_synthase"/>
</dbReference>